<accession>A0ABS4P9S0</accession>
<keyword evidence="1" id="KW-0812">Transmembrane</keyword>
<proteinExistence type="predicted"/>
<organism evidence="2 3">
    <name type="scientific">Winslowiella toletana</name>
    <dbReference type="NCBI Taxonomy" id="92490"/>
    <lineage>
        <taxon>Bacteria</taxon>
        <taxon>Pseudomonadati</taxon>
        <taxon>Pseudomonadota</taxon>
        <taxon>Gammaproteobacteria</taxon>
        <taxon>Enterobacterales</taxon>
        <taxon>Erwiniaceae</taxon>
        <taxon>Winslowiella</taxon>
    </lineage>
</organism>
<sequence>MIKSLIGQFHLVKTASTPHSKPFGAFTKKYETALIQRPLTDEINEIFIKTRYLKTPNTAIPIISLHLFIFLVSAIFI</sequence>
<gene>
    <name evidence="2" type="ORF">J2125_002565</name>
</gene>
<keyword evidence="1" id="KW-0472">Membrane</keyword>
<dbReference type="EMBL" id="JAGGMQ010000001">
    <property type="protein sequence ID" value="MBP2169373.1"/>
    <property type="molecule type" value="Genomic_DNA"/>
</dbReference>
<evidence type="ECO:0000313" key="3">
    <source>
        <dbReference type="Proteomes" id="UP001195624"/>
    </source>
</evidence>
<feature type="transmembrane region" description="Helical" evidence="1">
    <location>
        <begin position="58"/>
        <end position="76"/>
    </location>
</feature>
<comment type="caution">
    <text evidence="2">The sequence shown here is derived from an EMBL/GenBank/DDBJ whole genome shotgun (WGS) entry which is preliminary data.</text>
</comment>
<evidence type="ECO:0000256" key="1">
    <source>
        <dbReference type="SAM" id="Phobius"/>
    </source>
</evidence>
<keyword evidence="3" id="KW-1185">Reference proteome</keyword>
<reference evidence="3" key="2">
    <citation type="submission" date="2023-07" db="EMBL/GenBank/DDBJ databases">
        <title>Genome mining of underrepresented organisms for secondary metabolites.</title>
        <authorList>
            <person name="D'Agostino P.M."/>
        </authorList>
    </citation>
    <scope>NUCLEOTIDE SEQUENCE [LARGE SCALE GENOMIC DNA]</scope>
    <source>
        <strain evidence="3">WS4403</strain>
    </source>
</reference>
<protein>
    <submittedName>
        <fullName evidence="2">Uncharacterized protein</fullName>
    </submittedName>
</protein>
<evidence type="ECO:0000313" key="2">
    <source>
        <dbReference type="EMBL" id="MBP2169373.1"/>
    </source>
</evidence>
<reference evidence="2 3" key="1">
    <citation type="submission" date="2021-03" db="EMBL/GenBank/DDBJ databases">
        <authorList>
            <person name="D'Agostino P."/>
            <person name="Huntemann M."/>
            <person name="Clum A."/>
            <person name="Spunde A."/>
            <person name="Palaniappan K."/>
            <person name="Ritter S."/>
            <person name="Mikhailova N."/>
            <person name="Chen I.-M."/>
            <person name="Stamatis D."/>
            <person name="Reddy T."/>
            <person name="O'Malley R."/>
            <person name="Daum C."/>
            <person name="Shapiro N."/>
            <person name="Ivanova N."/>
            <person name="Kyrpides N."/>
            <person name="Woyke T."/>
        </authorList>
    </citation>
    <scope>NUCLEOTIDE SEQUENCE [LARGE SCALE GENOMIC DNA]</scope>
    <source>
        <strain evidence="2 3">WS4403</strain>
    </source>
</reference>
<keyword evidence="1" id="KW-1133">Transmembrane helix</keyword>
<dbReference type="Proteomes" id="UP001195624">
    <property type="component" value="Unassembled WGS sequence"/>
</dbReference>
<name>A0ABS4P9S0_9GAMM</name>